<name>A0ABM9VQ20_9RHOB</name>
<reference evidence="2 3" key="1">
    <citation type="submission" date="2016-01" db="EMBL/GenBank/DDBJ databases">
        <authorList>
            <person name="Varghese N."/>
        </authorList>
    </citation>
    <scope>NUCLEOTIDE SEQUENCE [LARGE SCALE GENOMIC DNA]</scope>
    <source>
        <strain evidence="2 3">HL-91</strain>
    </source>
</reference>
<proteinExistence type="predicted"/>
<evidence type="ECO:0000313" key="3">
    <source>
        <dbReference type="Proteomes" id="UP000182045"/>
    </source>
</evidence>
<evidence type="ECO:0000313" key="2">
    <source>
        <dbReference type="EMBL" id="CUX79838.1"/>
    </source>
</evidence>
<gene>
    <name evidence="2" type="ORF">Ga0058931_0533</name>
</gene>
<feature type="region of interest" description="Disordered" evidence="1">
    <location>
        <begin position="67"/>
        <end position="113"/>
    </location>
</feature>
<dbReference type="EMBL" id="FBYC01000002">
    <property type="protein sequence ID" value="CUX79838.1"/>
    <property type="molecule type" value="Genomic_DNA"/>
</dbReference>
<sequence length="113" mass="12302">MGTGFMRKASRAVRGSFHLCSERRLWYMLGQLSILAHDMEAEGMAKKSGGNGHYRSAITGRYVTTAHGKRSPNTTVYEKTGGGATGSARSAKTGRFVTEGFAKRNPRTTVKED</sequence>
<organism evidence="2 3">
    <name type="scientific">Roseibaca calidilacus</name>
    <dbReference type="NCBI Taxonomy" id="1666912"/>
    <lineage>
        <taxon>Bacteria</taxon>
        <taxon>Pseudomonadati</taxon>
        <taxon>Pseudomonadota</taxon>
        <taxon>Alphaproteobacteria</taxon>
        <taxon>Rhodobacterales</taxon>
        <taxon>Paracoccaceae</taxon>
        <taxon>Roseinatronobacter</taxon>
    </lineage>
</organism>
<accession>A0ABM9VQ20</accession>
<comment type="caution">
    <text evidence="2">The sequence shown here is derived from an EMBL/GenBank/DDBJ whole genome shotgun (WGS) entry which is preliminary data.</text>
</comment>
<dbReference type="Proteomes" id="UP000182045">
    <property type="component" value="Unassembled WGS sequence"/>
</dbReference>
<keyword evidence="3" id="KW-1185">Reference proteome</keyword>
<evidence type="ECO:0000256" key="1">
    <source>
        <dbReference type="SAM" id="MobiDB-lite"/>
    </source>
</evidence>
<protein>
    <submittedName>
        <fullName evidence="2">Uncharacterized protein</fullName>
    </submittedName>
</protein>